<dbReference type="InterPro" id="IPR001283">
    <property type="entry name" value="CRISP-related"/>
</dbReference>
<dbReference type="SMART" id="SM00198">
    <property type="entry name" value="SCP"/>
    <property type="match status" value="1"/>
</dbReference>
<gene>
    <name evidence="7" type="ORF">POM88_001653</name>
</gene>
<evidence type="ECO:0000256" key="5">
    <source>
        <dbReference type="ARBA" id="ARBA00023265"/>
    </source>
</evidence>
<proteinExistence type="inferred from homology"/>
<evidence type="ECO:0000256" key="2">
    <source>
        <dbReference type="ARBA" id="ARBA00022729"/>
    </source>
</evidence>
<protein>
    <submittedName>
        <fullName evidence="7">Basic form of pathogenesis-related protein 1-like</fullName>
    </submittedName>
</protein>
<accession>A0AAD8NBW0</accession>
<evidence type="ECO:0000259" key="6">
    <source>
        <dbReference type="SMART" id="SM00198"/>
    </source>
</evidence>
<evidence type="ECO:0000313" key="8">
    <source>
        <dbReference type="Proteomes" id="UP001237642"/>
    </source>
</evidence>
<dbReference type="SUPFAM" id="SSF55797">
    <property type="entry name" value="PR-1-like"/>
    <property type="match status" value="1"/>
</dbReference>
<dbReference type="PRINTS" id="PR00837">
    <property type="entry name" value="V5TPXLIKE"/>
</dbReference>
<dbReference type="InterPro" id="IPR014044">
    <property type="entry name" value="CAP_dom"/>
</dbReference>
<dbReference type="GO" id="GO:0005576">
    <property type="term" value="C:extracellular region"/>
    <property type="evidence" value="ECO:0007669"/>
    <property type="project" value="InterPro"/>
</dbReference>
<dbReference type="Proteomes" id="UP001237642">
    <property type="component" value="Unassembled WGS sequence"/>
</dbReference>
<dbReference type="PANTHER" id="PTHR10334">
    <property type="entry name" value="CYSTEINE-RICH SECRETORY PROTEIN-RELATED"/>
    <property type="match status" value="1"/>
</dbReference>
<dbReference type="FunFam" id="3.40.33.10:FF:000006">
    <property type="entry name" value="Putative pathogenesis-related protein 1"/>
    <property type="match status" value="1"/>
</dbReference>
<dbReference type="Gene3D" id="3.40.33.10">
    <property type="entry name" value="CAP"/>
    <property type="match status" value="1"/>
</dbReference>
<evidence type="ECO:0000256" key="4">
    <source>
        <dbReference type="ARBA" id="ARBA00023157"/>
    </source>
</evidence>
<evidence type="ECO:0000256" key="3">
    <source>
        <dbReference type="ARBA" id="ARBA00022821"/>
    </source>
</evidence>
<dbReference type="CDD" id="cd05381">
    <property type="entry name" value="CAP_PR-1"/>
    <property type="match status" value="1"/>
</dbReference>
<sequence>MAFCQMESLDEELKETRQITRFENWSVILSISKLAFPLHRPVKSLSKASYHIDPPACQDFLDVHNKARAEVGVAPLKWNDAVAAYAQNYAVERAEDCKLQHSDGAYGENIAEASWDLSPIEAVKMWVDEKPFFDYSSNKCNGGDCLHYTQVVWRNSVSVGCAKVQCRNNQWYFVTCNYDPPGNFIGERPY</sequence>
<comment type="caution">
    <text evidence="7">The sequence shown here is derived from an EMBL/GenBank/DDBJ whole genome shotgun (WGS) entry which is preliminary data.</text>
</comment>
<dbReference type="EMBL" id="JAUIZM010000001">
    <property type="protein sequence ID" value="KAK1402048.1"/>
    <property type="molecule type" value="Genomic_DNA"/>
</dbReference>
<evidence type="ECO:0000256" key="1">
    <source>
        <dbReference type="ARBA" id="ARBA00009923"/>
    </source>
</evidence>
<dbReference type="InterPro" id="IPR018244">
    <property type="entry name" value="Allrgn_V5/Tpx1_CS"/>
</dbReference>
<dbReference type="AlphaFoldDB" id="A0AAD8NBW0"/>
<dbReference type="PROSITE" id="PS01010">
    <property type="entry name" value="CRISP_2"/>
    <property type="match status" value="1"/>
</dbReference>
<comment type="similarity">
    <text evidence="1">Belongs to the CRISP family.</text>
</comment>
<name>A0AAD8NBW0_9APIA</name>
<keyword evidence="2" id="KW-0732">Signal</keyword>
<dbReference type="InterPro" id="IPR035940">
    <property type="entry name" value="CAP_sf"/>
</dbReference>
<reference evidence="7" key="1">
    <citation type="submission" date="2023-02" db="EMBL/GenBank/DDBJ databases">
        <title>Genome of toxic invasive species Heracleum sosnowskyi carries increased number of genes despite the absence of recent whole-genome duplications.</title>
        <authorList>
            <person name="Schelkunov M."/>
            <person name="Shtratnikova V."/>
            <person name="Makarenko M."/>
            <person name="Klepikova A."/>
            <person name="Omelchenko D."/>
            <person name="Novikova G."/>
            <person name="Obukhova E."/>
            <person name="Bogdanov V."/>
            <person name="Penin A."/>
            <person name="Logacheva M."/>
        </authorList>
    </citation>
    <scope>NUCLEOTIDE SEQUENCE</scope>
    <source>
        <strain evidence="7">Hsosn_3</strain>
        <tissue evidence="7">Leaf</tissue>
    </source>
</reference>
<evidence type="ECO:0000313" key="7">
    <source>
        <dbReference type="EMBL" id="KAK1402048.1"/>
    </source>
</evidence>
<keyword evidence="8" id="KW-1185">Reference proteome</keyword>
<keyword evidence="5" id="KW-0568">Pathogenesis-related protein</keyword>
<dbReference type="Pfam" id="PF00188">
    <property type="entry name" value="CAP"/>
    <property type="match status" value="1"/>
</dbReference>
<feature type="domain" description="SCP" evidence="6">
    <location>
        <begin position="55"/>
        <end position="186"/>
    </location>
</feature>
<reference evidence="7" key="2">
    <citation type="submission" date="2023-05" db="EMBL/GenBank/DDBJ databases">
        <authorList>
            <person name="Schelkunov M.I."/>
        </authorList>
    </citation>
    <scope>NUCLEOTIDE SEQUENCE</scope>
    <source>
        <strain evidence="7">Hsosn_3</strain>
        <tissue evidence="7">Leaf</tissue>
    </source>
</reference>
<keyword evidence="4" id="KW-1015">Disulfide bond</keyword>
<organism evidence="7 8">
    <name type="scientific">Heracleum sosnowskyi</name>
    <dbReference type="NCBI Taxonomy" id="360622"/>
    <lineage>
        <taxon>Eukaryota</taxon>
        <taxon>Viridiplantae</taxon>
        <taxon>Streptophyta</taxon>
        <taxon>Embryophyta</taxon>
        <taxon>Tracheophyta</taxon>
        <taxon>Spermatophyta</taxon>
        <taxon>Magnoliopsida</taxon>
        <taxon>eudicotyledons</taxon>
        <taxon>Gunneridae</taxon>
        <taxon>Pentapetalae</taxon>
        <taxon>asterids</taxon>
        <taxon>campanulids</taxon>
        <taxon>Apiales</taxon>
        <taxon>Apiaceae</taxon>
        <taxon>Apioideae</taxon>
        <taxon>apioid superclade</taxon>
        <taxon>Tordylieae</taxon>
        <taxon>Tordyliinae</taxon>
        <taxon>Heracleum</taxon>
    </lineage>
</organism>
<dbReference type="GO" id="GO:0098542">
    <property type="term" value="P:defense response to other organism"/>
    <property type="evidence" value="ECO:0007669"/>
    <property type="project" value="UniProtKB-ARBA"/>
</dbReference>
<keyword evidence="3" id="KW-0611">Plant defense</keyword>